<evidence type="ECO:0000313" key="2">
    <source>
        <dbReference type="Proteomes" id="UP000287651"/>
    </source>
</evidence>
<name>A0A426Z5G0_ENSVE</name>
<protein>
    <submittedName>
        <fullName evidence="1">Uncharacterized protein</fullName>
    </submittedName>
</protein>
<gene>
    <name evidence="1" type="ORF">B296_00046050</name>
</gene>
<reference evidence="1 2" key="1">
    <citation type="journal article" date="2014" name="Agronomy (Basel)">
        <title>A Draft Genome Sequence for Ensete ventricosum, the Drought-Tolerant Tree Against Hunger.</title>
        <authorList>
            <person name="Harrison J."/>
            <person name="Moore K.A."/>
            <person name="Paszkiewicz K."/>
            <person name="Jones T."/>
            <person name="Grant M."/>
            <person name="Ambacheew D."/>
            <person name="Muzemil S."/>
            <person name="Studholme D.J."/>
        </authorList>
    </citation>
    <scope>NUCLEOTIDE SEQUENCE [LARGE SCALE GENOMIC DNA]</scope>
</reference>
<sequence>MENLTANDNTMIASLGEKLERHASFSSRRNRLRVTLRNAEKPAGDGLRSGEQYRISRFSLFFSLFFFLPRLIPPKIGLRRSKSTDDS</sequence>
<dbReference type="Proteomes" id="UP000287651">
    <property type="component" value="Unassembled WGS sequence"/>
</dbReference>
<organism evidence="1 2">
    <name type="scientific">Ensete ventricosum</name>
    <name type="common">Abyssinian banana</name>
    <name type="synonym">Musa ensete</name>
    <dbReference type="NCBI Taxonomy" id="4639"/>
    <lineage>
        <taxon>Eukaryota</taxon>
        <taxon>Viridiplantae</taxon>
        <taxon>Streptophyta</taxon>
        <taxon>Embryophyta</taxon>
        <taxon>Tracheophyta</taxon>
        <taxon>Spermatophyta</taxon>
        <taxon>Magnoliopsida</taxon>
        <taxon>Liliopsida</taxon>
        <taxon>Zingiberales</taxon>
        <taxon>Musaceae</taxon>
        <taxon>Ensete</taxon>
    </lineage>
</organism>
<dbReference type="AlphaFoldDB" id="A0A426Z5G0"/>
<accession>A0A426Z5G0</accession>
<proteinExistence type="predicted"/>
<dbReference type="EMBL" id="AMZH03008339">
    <property type="protein sequence ID" value="RRT59163.1"/>
    <property type="molecule type" value="Genomic_DNA"/>
</dbReference>
<comment type="caution">
    <text evidence="1">The sequence shown here is derived from an EMBL/GenBank/DDBJ whole genome shotgun (WGS) entry which is preliminary data.</text>
</comment>
<evidence type="ECO:0000313" key="1">
    <source>
        <dbReference type="EMBL" id="RRT59163.1"/>
    </source>
</evidence>